<dbReference type="SUPFAM" id="SSF48613">
    <property type="entry name" value="Heme oxygenase-like"/>
    <property type="match status" value="1"/>
</dbReference>
<evidence type="ECO:0000313" key="3">
    <source>
        <dbReference type="EMBL" id="KAJ7742228.1"/>
    </source>
</evidence>
<dbReference type="AlphaFoldDB" id="A0AAD7IFZ0"/>
<feature type="domain" description="Thiaminase-2/PQQC" evidence="2">
    <location>
        <begin position="6"/>
        <end position="175"/>
    </location>
</feature>
<name>A0AAD7IFZ0_9AGAR</name>
<keyword evidence="4" id="KW-1185">Reference proteome</keyword>
<dbReference type="InterPro" id="IPR004305">
    <property type="entry name" value="Thiaminase-2/PQQC"/>
</dbReference>
<proteinExistence type="predicted"/>
<sequence length="662" mass="75722">MLKDNQEVFQKVIDHRFPRALGKGTASLDGFRNYMIQDWLYLKLCIKLKLTASGSTPHDEEVEGFDFRYKEEYVNQLAERCATMLGIPLSTMKAMERSKELKRTDHYYRMALQNDEAWLGYYVILLPCVLTYYEIAQRLMHDESTARNVVYHRAWTEMNYDDSSVEKYKKFINKNIAQYGGTKDWGSMFALACEREADIFEIGLQAPTTPFQIIPDGTYSIHISSSKSLRLVLAVQNVTNVQPPLDKYLPHNGGSSVVGKKKTGGDHEKWVVSATKTGCTLRNVGTGLYLGKPTASDHREYRVLQAVANPYCWWINPSSSQPDQGPSLYQIHDSANLRFTLHATEAGIASFTPMIAHENSEAPCQMWSFDDYRFKKYERPQISPDKNTEQRPEGQASAAEITKLMDKHSREMKNLRREMAEAIAAKDRALEAERSKMQEQMKGLTEEQRKLKGELEKLQRAKMSMIENGQEQKARINSLRNALLAAVEEAEVSDRKYRDLLRRMRAQICHWEPFDVSGAFRPFAFRPAPIEFGLQNNTPVFIIRYNVDGDKDKSCIYSIQEGGTWSAHGNGKEFRDFQVLVGNSSRLYWSTRHGRFELRSMLLDPVPGLDEDVDEVSDTQFIARYSHSGNVYTTGIKDGADGIPWGSSTIQDYEVLCYRALY</sequence>
<evidence type="ECO:0000313" key="4">
    <source>
        <dbReference type="Proteomes" id="UP001215598"/>
    </source>
</evidence>
<gene>
    <name evidence="3" type="ORF">B0H16DRAFT_1728183</name>
</gene>
<dbReference type="InterPro" id="IPR035992">
    <property type="entry name" value="Ricin_B-like_lectins"/>
</dbReference>
<feature type="coiled-coil region" evidence="1">
    <location>
        <begin position="398"/>
        <end position="468"/>
    </location>
</feature>
<dbReference type="Gene3D" id="2.80.10.50">
    <property type="match status" value="1"/>
</dbReference>
<dbReference type="Gene3D" id="1.20.910.10">
    <property type="entry name" value="Heme oxygenase-like"/>
    <property type="match status" value="1"/>
</dbReference>
<comment type="caution">
    <text evidence="3">The sequence shown here is derived from an EMBL/GenBank/DDBJ whole genome shotgun (WGS) entry which is preliminary data.</text>
</comment>
<dbReference type="SUPFAM" id="SSF50370">
    <property type="entry name" value="Ricin B-like lectins"/>
    <property type="match status" value="1"/>
</dbReference>
<dbReference type="EMBL" id="JARKIB010000095">
    <property type="protein sequence ID" value="KAJ7742228.1"/>
    <property type="molecule type" value="Genomic_DNA"/>
</dbReference>
<dbReference type="GO" id="GO:0006772">
    <property type="term" value="P:thiamine metabolic process"/>
    <property type="evidence" value="ECO:0007669"/>
    <property type="project" value="UniProtKB-ARBA"/>
</dbReference>
<protein>
    <recommendedName>
        <fullName evidence="2">Thiaminase-2/PQQC domain-containing protein</fullName>
    </recommendedName>
</protein>
<evidence type="ECO:0000256" key="1">
    <source>
        <dbReference type="SAM" id="Coils"/>
    </source>
</evidence>
<dbReference type="Pfam" id="PF03070">
    <property type="entry name" value="TENA_THI-4"/>
    <property type="match status" value="1"/>
</dbReference>
<evidence type="ECO:0000259" key="2">
    <source>
        <dbReference type="Pfam" id="PF03070"/>
    </source>
</evidence>
<reference evidence="3" key="1">
    <citation type="submission" date="2023-03" db="EMBL/GenBank/DDBJ databases">
        <title>Massive genome expansion in bonnet fungi (Mycena s.s.) driven by repeated elements and novel gene families across ecological guilds.</title>
        <authorList>
            <consortium name="Lawrence Berkeley National Laboratory"/>
            <person name="Harder C.B."/>
            <person name="Miyauchi S."/>
            <person name="Viragh M."/>
            <person name="Kuo A."/>
            <person name="Thoen E."/>
            <person name="Andreopoulos B."/>
            <person name="Lu D."/>
            <person name="Skrede I."/>
            <person name="Drula E."/>
            <person name="Henrissat B."/>
            <person name="Morin E."/>
            <person name="Kohler A."/>
            <person name="Barry K."/>
            <person name="LaButti K."/>
            <person name="Morin E."/>
            <person name="Salamov A."/>
            <person name="Lipzen A."/>
            <person name="Mereny Z."/>
            <person name="Hegedus B."/>
            <person name="Baldrian P."/>
            <person name="Stursova M."/>
            <person name="Weitz H."/>
            <person name="Taylor A."/>
            <person name="Grigoriev I.V."/>
            <person name="Nagy L.G."/>
            <person name="Martin F."/>
            <person name="Kauserud H."/>
        </authorList>
    </citation>
    <scope>NUCLEOTIDE SEQUENCE</scope>
    <source>
        <strain evidence="3">CBHHK182m</strain>
    </source>
</reference>
<dbReference type="InterPro" id="IPR016084">
    <property type="entry name" value="Haem_Oase-like_multi-hlx"/>
</dbReference>
<keyword evidence="1" id="KW-0175">Coiled coil</keyword>
<dbReference type="Proteomes" id="UP001215598">
    <property type="component" value="Unassembled WGS sequence"/>
</dbReference>
<accession>A0AAD7IFZ0</accession>
<organism evidence="3 4">
    <name type="scientific">Mycena metata</name>
    <dbReference type="NCBI Taxonomy" id="1033252"/>
    <lineage>
        <taxon>Eukaryota</taxon>
        <taxon>Fungi</taxon>
        <taxon>Dikarya</taxon>
        <taxon>Basidiomycota</taxon>
        <taxon>Agaricomycotina</taxon>
        <taxon>Agaricomycetes</taxon>
        <taxon>Agaricomycetidae</taxon>
        <taxon>Agaricales</taxon>
        <taxon>Marasmiineae</taxon>
        <taxon>Mycenaceae</taxon>
        <taxon>Mycena</taxon>
    </lineage>
</organism>